<evidence type="ECO:0000313" key="4">
    <source>
        <dbReference type="Proteomes" id="UP001151760"/>
    </source>
</evidence>
<keyword evidence="3" id="KW-0808">Transferase</keyword>
<keyword evidence="4" id="KW-1185">Reference proteome</keyword>
<feature type="region of interest" description="Disordered" evidence="1">
    <location>
        <begin position="37"/>
        <end position="70"/>
    </location>
</feature>
<dbReference type="GO" id="GO:0003964">
    <property type="term" value="F:RNA-directed DNA polymerase activity"/>
    <property type="evidence" value="ECO:0007669"/>
    <property type="project" value="UniProtKB-KW"/>
</dbReference>
<name>A0ABQ5GJ35_9ASTR</name>
<feature type="compositionally biased region" description="Acidic residues" evidence="1">
    <location>
        <begin position="45"/>
        <end position="70"/>
    </location>
</feature>
<protein>
    <submittedName>
        <fullName evidence="3">Reverse transcriptase domain-containing protein</fullName>
    </submittedName>
</protein>
<dbReference type="EMBL" id="BQNB010018556">
    <property type="protein sequence ID" value="GJT75718.1"/>
    <property type="molecule type" value="Genomic_DNA"/>
</dbReference>
<comment type="caution">
    <text evidence="3">The sequence shown here is derived from an EMBL/GenBank/DDBJ whole genome shotgun (WGS) entry which is preliminary data.</text>
</comment>
<proteinExistence type="predicted"/>
<reference evidence="3" key="1">
    <citation type="journal article" date="2022" name="Int. J. Mol. Sci.">
        <title>Draft Genome of Tanacetum Coccineum: Genomic Comparison of Closely Related Tanacetum-Family Plants.</title>
        <authorList>
            <person name="Yamashiro T."/>
            <person name="Shiraishi A."/>
            <person name="Nakayama K."/>
            <person name="Satake H."/>
        </authorList>
    </citation>
    <scope>NUCLEOTIDE SEQUENCE</scope>
</reference>
<feature type="region of interest" description="Disordered" evidence="1">
    <location>
        <begin position="233"/>
        <end position="263"/>
    </location>
</feature>
<evidence type="ECO:0000256" key="1">
    <source>
        <dbReference type="SAM" id="MobiDB-lite"/>
    </source>
</evidence>
<evidence type="ECO:0000259" key="2">
    <source>
        <dbReference type="Pfam" id="PF03732"/>
    </source>
</evidence>
<keyword evidence="3" id="KW-0695">RNA-directed DNA polymerase</keyword>
<accession>A0ABQ5GJ35</accession>
<feature type="region of interest" description="Disordered" evidence="1">
    <location>
        <begin position="1"/>
        <end position="25"/>
    </location>
</feature>
<feature type="compositionally biased region" description="Basic and acidic residues" evidence="1">
    <location>
        <begin position="301"/>
        <end position="310"/>
    </location>
</feature>
<keyword evidence="3" id="KW-0548">Nucleotidyltransferase</keyword>
<organism evidence="3 4">
    <name type="scientific">Tanacetum coccineum</name>
    <dbReference type="NCBI Taxonomy" id="301880"/>
    <lineage>
        <taxon>Eukaryota</taxon>
        <taxon>Viridiplantae</taxon>
        <taxon>Streptophyta</taxon>
        <taxon>Embryophyta</taxon>
        <taxon>Tracheophyta</taxon>
        <taxon>Spermatophyta</taxon>
        <taxon>Magnoliopsida</taxon>
        <taxon>eudicotyledons</taxon>
        <taxon>Gunneridae</taxon>
        <taxon>Pentapetalae</taxon>
        <taxon>asterids</taxon>
        <taxon>campanulids</taxon>
        <taxon>Asterales</taxon>
        <taxon>Asteraceae</taxon>
        <taxon>Asteroideae</taxon>
        <taxon>Anthemideae</taxon>
        <taxon>Anthemidinae</taxon>
        <taxon>Tanacetum</taxon>
    </lineage>
</organism>
<gene>
    <name evidence="3" type="ORF">Tco_1042443</name>
</gene>
<evidence type="ECO:0000313" key="3">
    <source>
        <dbReference type="EMBL" id="GJT75718.1"/>
    </source>
</evidence>
<dbReference type="Pfam" id="PF03732">
    <property type="entry name" value="Retrotrans_gag"/>
    <property type="match status" value="1"/>
</dbReference>
<sequence>MANPPPNDLNANLPEDEPVQPEHAPVMLRFAPAILNIPNNNNGWIEEDDEEEMEAEEDDEEEMEAEDDDVIDVEVNDDKDDAEVIYPYEEANPLNRPPIGSDDETESTIAAPVTSYTLRPIPPIHQFTGSFYVGEGSSARALLADNGRVYAPGPMGCNMKTLHSKVKTLDKQMSDRYNNEFRWATVREQGSDHSEMVQIVEGLSRQFKEFKESNAYREIKTLREELRATQNRAEEQLPEGMRFREVHHGPSTGSTPVPHSDEPYAIVKDVVTSVARDDGDDPAVPSDPHSSQPRGSPSIATERERVRNERPAGGPAQGPATAPPVREWNKVMFAAATFQGRALTWWNSQVATLGLEVANGESWTEMKTMLTEEFCPPEQIQRMESELWNLKVKDYDITAYTARFNELVLLCPEMVPTEKKKIGAYIRGLSDNIKGEVTSS</sequence>
<feature type="domain" description="Retrotransposon gag" evidence="2">
    <location>
        <begin position="333"/>
        <end position="430"/>
    </location>
</feature>
<dbReference type="Proteomes" id="UP001151760">
    <property type="component" value="Unassembled WGS sequence"/>
</dbReference>
<dbReference type="InterPro" id="IPR005162">
    <property type="entry name" value="Retrotrans_gag_dom"/>
</dbReference>
<feature type="compositionally biased region" description="Polar residues" evidence="1">
    <location>
        <begin position="288"/>
        <end position="299"/>
    </location>
</feature>
<reference evidence="3" key="2">
    <citation type="submission" date="2022-01" db="EMBL/GenBank/DDBJ databases">
        <authorList>
            <person name="Yamashiro T."/>
            <person name="Shiraishi A."/>
            <person name="Satake H."/>
            <person name="Nakayama K."/>
        </authorList>
    </citation>
    <scope>NUCLEOTIDE SEQUENCE</scope>
</reference>
<feature type="compositionally biased region" description="Basic and acidic residues" evidence="1">
    <location>
        <begin position="233"/>
        <end position="248"/>
    </location>
</feature>
<feature type="region of interest" description="Disordered" evidence="1">
    <location>
        <begin position="276"/>
        <end position="324"/>
    </location>
</feature>
<feature type="compositionally biased region" description="Low complexity" evidence="1">
    <location>
        <begin position="311"/>
        <end position="324"/>
    </location>
</feature>